<dbReference type="Proteomes" id="UP000784294">
    <property type="component" value="Unassembled WGS sequence"/>
</dbReference>
<comment type="caution">
    <text evidence="1">The sequence shown here is derived from an EMBL/GenBank/DDBJ whole genome shotgun (WGS) entry which is preliminary data.</text>
</comment>
<proteinExistence type="predicted"/>
<organism evidence="1 2">
    <name type="scientific">Protopolystoma xenopodis</name>
    <dbReference type="NCBI Taxonomy" id="117903"/>
    <lineage>
        <taxon>Eukaryota</taxon>
        <taxon>Metazoa</taxon>
        <taxon>Spiralia</taxon>
        <taxon>Lophotrochozoa</taxon>
        <taxon>Platyhelminthes</taxon>
        <taxon>Monogenea</taxon>
        <taxon>Polyopisthocotylea</taxon>
        <taxon>Polystomatidea</taxon>
        <taxon>Polystomatidae</taxon>
        <taxon>Protopolystoma</taxon>
    </lineage>
</organism>
<accession>A0A3S5BZG4</accession>
<protein>
    <submittedName>
        <fullName evidence="1">Uncharacterized protein</fullName>
    </submittedName>
</protein>
<evidence type="ECO:0000313" key="1">
    <source>
        <dbReference type="EMBL" id="VEL25955.1"/>
    </source>
</evidence>
<sequence>MAKLTDDVEYDADEMFENVPSRLSDAGNHDNYYDRRLQTRCVLHSRLDNKTDLRRRGQPTSIHRKKTVTPYWSSYLQEKLGFTQSLGS</sequence>
<gene>
    <name evidence="1" type="ORF">PXEA_LOCUS19395</name>
</gene>
<keyword evidence="2" id="KW-1185">Reference proteome</keyword>
<dbReference type="EMBL" id="CAAALY010077169">
    <property type="protein sequence ID" value="VEL25955.1"/>
    <property type="molecule type" value="Genomic_DNA"/>
</dbReference>
<evidence type="ECO:0000313" key="2">
    <source>
        <dbReference type="Proteomes" id="UP000784294"/>
    </source>
</evidence>
<dbReference type="AlphaFoldDB" id="A0A3S5BZG4"/>
<reference evidence="1" key="1">
    <citation type="submission" date="2018-11" db="EMBL/GenBank/DDBJ databases">
        <authorList>
            <consortium name="Pathogen Informatics"/>
        </authorList>
    </citation>
    <scope>NUCLEOTIDE SEQUENCE</scope>
</reference>
<name>A0A3S5BZG4_9PLAT</name>